<dbReference type="InterPro" id="IPR007325">
    <property type="entry name" value="KFase/CYL"/>
</dbReference>
<evidence type="ECO:0000313" key="8">
    <source>
        <dbReference type="EMBL" id="MCM2675798.1"/>
    </source>
</evidence>
<feature type="active site" description="Proton donor/acceptor" evidence="7">
    <location>
        <position position="57"/>
    </location>
</feature>
<comment type="function">
    <text evidence="1 7">Catalyzes the hydrolysis of N-formyl-L-kynurenine to L-kynurenine, the second step in the kynurenine pathway of tryptophan degradation.</text>
</comment>
<feature type="binding site" evidence="7">
    <location>
        <position position="170"/>
    </location>
    <ligand>
        <name>Zn(2+)</name>
        <dbReference type="ChEBI" id="CHEBI:29105"/>
        <label>1</label>
    </ligand>
</feature>
<evidence type="ECO:0000256" key="6">
    <source>
        <dbReference type="ARBA" id="ARBA00048496"/>
    </source>
</evidence>
<dbReference type="NCBIfam" id="TIGR03035">
    <property type="entry name" value="trp_arylform"/>
    <property type="match status" value="1"/>
</dbReference>
<keyword evidence="2 7" id="KW-0479">Metal-binding</keyword>
<comment type="cofactor">
    <cofactor evidence="7">
        <name>Zn(2+)</name>
        <dbReference type="ChEBI" id="CHEBI:29105"/>
    </cofactor>
    <text evidence="7">Binds 2 zinc ions per subunit.</text>
</comment>
<evidence type="ECO:0000256" key="5">
    <source>
        <dbReference type="ARBA" id="ARBA00023079"/>
    </source>
</evidence>
<feature type="binding site" evidence="7">
    <location>
        <position position="53"/>
    </location>
    <ligand>
        <name>Zn(2+)</name>
        <dbReference type="ChEBI" id="CHEBI:29105"/>
        <label>2</label>
    </ligand>
</feature>
<evidence type="ECO:0000313" key="9">
    <source>
        <dbReference type="Proteomes" id="UP001203665"/>
    </source>
</evidence>
<comment type="similarity">
    <text evidence="7">Belongs to the Cyclase 1 superfamily. KynB family.</text>
</comment>
<evidence type="ECO:0000256" key="4">
    <source>
        <dbReference type="ARBA" id="ARBA00022833"/>
    </source>
</evidence>
<evidence type="ECO:0000256" key="3">
    <source>
        <dbReference type="ARBA" id="ARBA00022801"/>
    </source>
</evidence>
<dbReference type="Pfam" id="PF04199">
    <property type="entry name" value="Cyclase"/>
    <property type="match status" value="1"/>
</dbReference>
<dbReference type="RefSeq" id="WP_251607001.1">
    <property type="nucleotide sequence ID" value="NZ_JAMQJY010000001.1"/>
</dbReference>
<keyword evidence="4 7" id="KW-0862">Zinc</keyword>
<dbReference type="GO" id="GO:0004061">
    <property type="term" value="F:arylformamidase activity"/>
    <property type="evidence" value="ECO:0007669"/>
    <property type="project" value="UniProtKB-EC"/>
</dbReference>
<proteinExistence type="inferred from homology"/>
<evidence type="ECO:0000256" key="7">
    <source>
        <dbReference type="HAMAP-Rule" id="MF_01969"/>
    </source>
</evidence>
<dbReference type="Gene3D" id="3.50.30.50">
    <property type="entry name" value="Putative cyclase"/>
    <property type="match status" value="1"/>
</dbReference>
<accession>A0ABT0XIQ5</accession>
<evidence type="ECO:0000256" key="1">
    <source>
        <dbReference type="ARBA" id="ARBA00002204"/>
    </source>
</evidence>
<feature type="binding site" evidence="7">
    <location>
        <position position="170"/>
    </location>
    <ligand>
        <name>Zn(2+)</name>
        <dbReference type="ChEBI" id="CHEBI:29105"/>
        <label>2</label>
    </ligand>
</feature>
<dbReference type="Proteomes" id="UP001203665">
    <property type="component" value="Unassembled WGS sequence"/>
</dbReference>
<protein>
    <recommendedName>
        <fullName evidence="7">Kynurenine formamidase</fullName>
        <shortName evidence="7">KFA</shortName>
        <shortName evidence="7">KFase</shortName>
        <ecNumber evidence="7">3.5.1.9</ecNumber>
    </recommendedName>
    <alternativeName>
        <fullName evidence="7">Arylformamidase</fullName>
    </alternativeName>
    <alternativeName>
        <fullName evidence="7">N-formylkynurenine formamidase</fullName>
        <shortName evidence="7">FKF</shortName>
    </alternativeName>
</protein>
<feature type="binding site" evidence="7">
    <location>
        <position position="51"/>
    </location>
    <ligand>
        <name>Zn(2+)</name>
        <dbReference type="ChEBI" id="CHEBI:29105"/>
        <label>1</label>
    </ligand>
</feature>
<keyword evidence="9" id="KW-1185">Reference proteome</keyword>
<feature type="binding site" evidence="7">
    <location>
        <position position="17"/>
    </location>
    <ligand>
        <name>substrate</name>
    </ligand>
</feature>
<dbReference type="EMBL" id="JAMQJY010000001">
    <property type="protein sequence ID" value="MCM2675798.1"/>
    <property type="molecule type" value="Genomic_DNA"/>
</dbReference>
<organism evidence="8 9">
    <name type="scientific">Alkalicoccobacillus plakortidis</name>
    <dbReference type="NCBI Taxonomy" id="444060"/>
    <lineage>
        <taxon>Bacteria</taxon>
        <taxon>Bacillati</taxon>
        <taxon>Bacillota</taxon>
        <taxon>Bacilli</taxon>
        <taxon>Bacillales</taxon>
        <taxon>Bacillaceae</taxon>
        <taxon>Alkalicoccobacillus</taxon>
    </lineage>
</organism>
<keyword evidence="3 7" id="KW-0378">Hydrolase</keyword>
<comment type="caution">
    <text evidence="8">The sequence shown here is derived from an EMBL/GenBank/DDBJ whole genome shotgun (WGS) entry which is preliminary data.</text>
</comment>
<dbReference type="PANTHER" id="PTHR31118:SF32">
    <property type="entry name" value="KYNURENINE FORMAMIDASE"/>
    <property type="match status" value="1"/>
</dbReference>
<gene>
    <name evidence="7 8" type="primary">kynB</name>
    <name evidence="8" type="ORF">NDM98_10035</name>
</gene>
<keyword evidence="5 7" id="KW-0823">Tryptophan catabolism</keyword>
<comment type="pathway">
    <text evidence="7">Amino-acid degradation; L-tryptophan degradation via kynurenine pathway; L-kynurenine from L-tryptophan: step 2/2.</text>
</comment>
<feature type="binding site" evidence="7">
    <location>
        <position position="47"/>
    </location>
    <ligand>
        <name>Zn(2+)</name>
        <dbReference type="ChEBI" id="CHEBI:29105"/>
        <label>1</label>
    </ligand>
</feature>
<dbReference type="InterPro" id="IPR017484">
    <property type="entry name" value="Kynurenine_formamidase_bac"/>
</dbReference>
<feature type="binding site" evidence="7">
    <location>
        <position position="158"/>
    </location>
    <ligand>
        <name>Zn(2+)</name>
        <dbReference type="ChEBI" id="CHEBI:29105"/>
        <label>2</label>
    </ligand>
</feature>
<dbReference type="HAMAP" id="MF_01969">
    <property type="entry name" value="KynB"/>
    <property type="match status" value="1"/>
</dbReference>
<evidence type="ECO:0000256" key="2">
    <source>
        <dbReference type="ARBA" id="ARBA00022723"/>
    </source>
</evidence>
<sequence length="211" mass="23321">MSWIDISQPLNHQIAGWPGDTRFAYKVEYSKKDTGSVNIGKITMSLHTGTHIDAPYHFDESGARVDELDVNLYIGPCQVIDVSEFQEITADLLSHFTINKSSRLLLKTALPNDPTIFPDVFPLLTIKAIDYLKDQGIKLLGVDTPSVDLPDSKQLPIHHHLHQSGIHILENVMLDHVEPGDYELSALPLAISDADGSPVRAVIRPLKGDSL</sequence>
<dbReference type="SUPFAM" id="SSF102198">
    <property type="entry name" value="Putative cyclase"/>
    <property type="match status" value="1"/>
</dbReference>
<dbReference type="EC" id="3.5.1.9" evidence="7"/>
<feature type="binding site" evidence="7">
    <location>
        <position position="53"/>
    </location>
    <ligand>
        <name>Zn(2+)</name>
        <dbReference type="ChEBI" id="CHEBI:29105"/>
        <label>1</label>
    </ligand>
</feature>
<reference evidence="8" key="1">
    <citation type="submission" date="2022-06" db="EMBL/GenBank/DDBJ databases">
        <title>Alkalicoccobacillus porphyridii sp. nov., isolated from a marine red alga, Porphyridium purpureum and reclassification of Shouchella plakortidis and Shouchella gibsonii as Alkalicoccobacillus plakortidis comb. nov. and Alkalicoccobacillus gibsonii comb. nov.</title>
        <authorList>
            <person name="Kim K.H."/>
            <person name="Lee J.K."/>
            <person name="Han D.M."/>
            <person name="Baek J.H."/>
            <person name="Jeon C.O."/>
        </authorList>
    </citation>
    <scope>NUCLEOTIDE SEQUENCE</scope>
    <source>
        <strain evidence="8">DSM 19153</strain>
    </source>
</reference>
<comment type="subunit">
    <text evidence="7">Homodimer.</text>
</comment>
<dbReference type="PANTHER" id="PTHR31118">
    <property type="entry name" value="CYCLASE-LIKE PROTEIN 2"/>
    <property type="match status" value="1"/>
</dbReference>
<comment type="catalytic activity">
    <reaction evidence="6 7">
        <text>N-formyl-L-kynurenine + H2O = L-kynurenine + formate + H(+)</text>
        <dbReference type="Rhea" id="RHEA:13009"/>
        <dbReference type="ChEBI" id="CHEBI:15377"/>
        <dbReference type="ChEBI" id="CHEBI:15378"/>
        <dbReference type="ChEBI" id="CHEBI:15740"/>
        <dbReference type="ChEBI" id="CHEBI:57959"/>
        <dbReference type="ChEBI" id="CHEBI:58629"/>
        <dbReference type="EC" id="3.5.1.9"/>
    </reaction>
</comment>
<dbReference type="InterPro" id="IPR037175">
    <property type="entry name" value="KFase_sf"/>
</dbReference>
<name>A0ABT0XIQ5_9BACI</name>